<keyword evidence="16 26" id="KW-0675">Receptor</keyword>
<dbReference type="PROSITE" id="PS50927">
    <property type="entry name" value="BULB_LECTIN"/>
    <property type="match status" value="2"/>
</dbReference>
<keyword evidence="5" id="KW-0245">EGF-like domain</keyword>
<evidence type="ECO:0000256" key="18">
    <source>
        <dbReference type="ARBA" id="ARBA00047899"/>
    </source>
</evidence>
<evidence type="ECO:0000256" key="12">
    <source>
        <dbReference type="ARBA" id="ARBA00022840"/>
    </source>
</evidence>
<dbReference type="Pfam" id="PF07714">
    <property type="entry name" value="PK_Tyr_Ser-Thr"/>
    <property type="match status" value="2"/>
</dbReference>
<dbReference type="InterPro" id="IPR008271">
    <property type="entry name" value="Ser/Thr_kinase_AS"/>
</dbReference>
<evidence type="ECO:0000256" key="11">
    <source>
        <dbReference type="ARBA" id="ARBA00022777"/>
    </source>
</evidence>
<keyword evidence="8" id="KW-0732">Signal</keyword>
<dbReference type="InterPro" id="IPR036426">
    <property type="entry name" value="Bulb-type_lectin_dom_sf"/>
</dbReference>
<evidence type="ECO:0000259" key="25">
    <source>
        <dbReference type="PROSITE" id="PS50948"/>
    </source>
</evidence>
<dbReference type="InterPro" id="IPR000858">
    <property type="entry name" value="S_locus_glycoprot_dom"/>
</dbReference>
<proteinExistence type="predicted"/>
<evidence type="ECO:0000256" key="19">
    <source>
        <dbReference type="ARBA" id="ARBA00048679"/>
    </source>
</evidence>
<dbReference type="GO" id="GO:0048544">
    <property type="term" value="P:recognition of pollen"/>
    <property type="evidence" value="ECO:0007669"/>
    <property type="project" value="InterPro"/>
</dbReference>
<keyword evidence="9" id="KW-0430">Lectin</keyword>
<evidence type="ECO:0000313" key="26">
    <source>
        <dbReference type="EMBL" id="KYP39910.1"/>
    </source>
</evidence>
<keyword evidence="4" id="KW-0723">Serine/threonine-protein kinase</keyword>
<feature type="region of interest" description="Disordered" evidence="21">
    <location>
        <begin position="1791"/>
        <end position="1819"/>
    </location>
</feature>
<feature type="domain" description="Protein kinase" evidence="23">
    <location>
        <begin position="684"/>
        <end position="969"/>
    </location>
</feature>
<evidence type="ECO:0000256" key="20">
    <source>
        <dbReference type="PROSITE-ProRule" id="PRU10141"/>
    </source>
</evidence>
<dbReference type="FunFam" id="1.10.510.10:FF:000060">
    <property type="entry name" value="G-type lectin S-receptor-like serine/threonine-protein kinase"/>
    <property type="match status" value="3"/>
</dbReference>
<dbReference type="SMART" id="SM00108">
    <property type="entry name" value="B_lectin"/>
    <property type="match status" value="2"/>
</dbReference>
<dbReference type="CDD" id="cd00028">
    <property type="entry name" value="B_lectin"/>
    <property type="match status" value="2"/>
</dbReference>
<dbReference type="InterPro" id="IPR003609">
    <property type="entry name" value="Pan_app"/>
</dbReference>
<evidence type="ECO:0000256" key="21">
    <source>
        <dbReference type="SAM" id="MobiDB-lite"/>
    </source>
</evidence>
<name>A0A151RBC2_CAJCA</name>
<reference evidence="26" key="1">
    <citation type="journal article" date="2012" name="Nat. Biotechnol.">
        <title>Draft genome sequence of pigeonpea (Cajanus cajan), an orphan legume crop of resource-poor farmers.</title>
        <authorList>
            <person name="Varshney R.K."/>
            <person name="Chen W."/>
            <person name="Li Y."/>
            <person name="Bharti A.K."/>
            <person name="Saxena R.K."/>
            <person name="Schlueter J.A."/>
            <person name="Donoghue M.T."/>
            <person name="Azam S."/>
            <person name="Fan G."/>
            <person name="Whaley A.M."/>
            <person name="Farmer A.D."/>
            <person name="Sheridan J."/>
            <person name="Iwata A."/>
            <person name="Tuteja R."/>
            <person name="Penmetsa R.V."/>
            <person name="Wu W."/>
            <person name="Upadhyaya H.D."/>
            <person name="Yang S.P."/>
            <person name="Shah T."/>
            <person name="Saxena K.B."/>
            <person name="Michael T."/>
            <person name="McCombie W.R."/>
            <person name="Yang B."/>
            <person name="Zhang G."/>
            <person name="Yang H."/>
            <person name="Wang J."/>
            <person name="Spillane C."/>
            <person name="Cook D.R."/>
            <person name="May G.D."/>
            <person name="Xu X."/>
            <person name="Jackson S.A."/>
        </authorList>
    </citation>
    <scope>NUCLEOTIDE SEQUENCE [LARGE SCALE GENOMIC DNA]</scope>
</reference>
<evidence type="ECO:0000256" key="1">
    <source>
        <dbReference type="ARBA" id="ARBA00004251"/>
    </source>
</evidence>
<dbReference type="SUPFAM" id="SSF51110">
    <property type="entry name" value="alpha-D-mannose-specific plant lectins"/>
    <property type="match status" value="2"/>
</dbReference>
<keyword evidence="15" id="KW-1015">Disulfide bond</keyword>
<keyword evidence="17" id="KW-0325">Glycoprotein</keyword>
<dbReference type="FunFam" id="2.90.10.10:FF:000005">
    <property type="entry name" value="G-type lectin S-receptor-like serine/threonine-protein kinase"/>
    <property type="match status" value="1"/>
</dbReference>
<dbReference type="EC" id="2.7.11.1" evidence="2"/>
<dbReference type="OMA" id="WNEHREI"/>
<dbReference type="PANTHER" id="PTHR27002:SF150">
    <property type="entry name" value="RECEPTOR-LIKE SERINE_THREONINE-PROTEIN KINASE SD1-8"/>
    <property type="match status" value="1"/>
</dbReference>
<dbReference type="CDD" id="cd01098">
    <property type="entry name" value="PAN_AP_plant"/>
    <property type="match status" value="2"/>
</dbReference>
<keyword evidence="13 22" id="KW-1133">Transmembrane helix</keyword>
<dbReference type="SUPFAM" id="SSF56112">
    <property type="entry name" value="Protein kinase-like (PK-like)"/>
    <property type="match status" value="3"/>
</dbReference>
<evidence type="ECO:0000256" key="7">
    <source>
        <dbReference type="ARBA" id="ARBA00022692"/>
    </source>
</evidence>
<dbReference type="SMART" id="SM00220">
    <property type="entry name" value="S_TKc"/>
    <property type="match status" value="2"/>
</dbReference>
<dbReference type="InterPro" id="IPR001245">
    <property type="entry name" value="Ser-Thr/Tyr_kinase_cat_dom"/>
</dbReference>
<evidence type="ECO:0000259" key="24">
    <source>
        <dbReference type="PROSITE" id="PS50927"/>
    </source>
</evidence>
<dbReference type="InterPro" id="IPR017441">
    <property type="entry name" value="Protein_kinase_ATP_BS"/>
</dbReference>
<dbReference type="Pfam" id="PF00069">
    <property type="entry name" value="Pkinase"/>
    <property type="match status" value="1"/>
</dbReference>
<dbReference type="PANTHER" id="PTHR27002">
    <property type="entry name" value="RECEPTOR-LIKE SERINE/THREONINE-PROTEIN KINASE SD1-8"/>
    <property type="match status" value="1"/>
</dbReference>
<feature type="domain" description="Bulb-type lectin" evidence="24">
    <location>
        <begin position="189"/>
        <end position="311"/>
    </location>
</feature>
<dbReference type="Pfam" id="PF00954">
    <property type="entry name" value="S_locus_glycop"/>
    <property type="match status" value="2"/>
</dbReference>
<dbReference type="Gene3D" id="2.90.10.10">
    <property type="entry name" value="Bulb-type lectin domain"/>
    <property type="match status" value="2"/>
</dbReference>
<evidence type="ECO:0000259" key="23">
    <source>
        <dbReference type="PROSITE" id="PS50011"/>
    </source>
</evidence>
<comment type="subcellular location">
    <subcellularLocation>
        <location evidence="1">Cell membrane</location>
        <topology evidence="1">Single-pass type I membrane protein</topology>
    </subcellularLocation>
</comment>
<evidence type="ECO:0000256" key="6">
    <source>
        <dbReference type="ARBA" id="ARBA00022679"/>
    </source>
</evidence>
<evidence type="ECO:0000256" key="5">
    <source>
        <dbReference type="ARBA" id="ARBA00022536"/>
    </source>
</evidence>
<comment type="catalytic activity">
    <reaction evidence="18">
        <text>L-threonyl-[protein] + ATP = O-phospho-L-threonyl-[protein] + ADP + H(+)</text>
        <dbReference type="Rhea" id="RHEA:46608"/>
        <dbReference type="Rhea" id="RHEA-COMP:11060"/>
        <dbReference type="Rhea" id="RHEA-COMP:11605"/>
        <dbReference type="ChEBI" id="CHEBI:15378"/>
        <dbReference type="ChEBI" id="CHEBI:30013"/>
        <dbReference type="ChEBI" id="CHEBI:30616"/>
        <dbReference type="ChEBI" id="CHEBI:61977"/>
        <dbReference type="ChEBI" id="CHEBI:456216"/>
        <dbReference type="EC" id="2.7.11.1"/>
    </reaction>
</comment>
<sequence>MTDPVKQKQLDWTRRFEIIEGIARGLLYLHRDSRLRIIHRDLKTSNILLDENMNPKISDFGLAKIFGGNQNEGNTNRVVGTYGYMAPEYAMEGLFSVKSDVYSFGVLLLEILSGRRNTSFRHSDDSSLIGYAWHLWNEHREIELVDPCIRDSSPKNKAMRCIQIGMLCVQDSAAHRPNMSAVVLMLETTSRLTAGQIIRDKDRQTLVSDGLNFAMGFFSLDNSSSRYVGIWYYNIPGPALIWVANRNNPINGTGGSITIANDGNLLLLDGAMKPVWSTNVSTHRNSSALLRDDGNLVLSSEKKEVWQSFENPTDTYVPGMKVPVGVSSVNHVFTSWKSATDPSEGNYTMGVDPEGLAQIVVWEGEKRRWRSGYWDGRLFQGVSMTGTYLYGFTLNGDGKGGRYFIYNPLNGTDKVRFQVGWDGFEREFRWNEDEKRWTEIQKGPFHECEVYNKCGAFAACDVPTSGDPVCTCIRGFQPKHWDEWVKGNWSGGCTRMTPLKAQRNVASRVSVGEDGFLHRRSMKLPDFARVLGTDDCERECFNNASCTAYADVLGIGCMVWYGELVDIQHFESGGNTLHIRLAHSDLDDGGKKNRVAIISGVVAGLICLGIFVWLVWRFKGKLKVSSASCCKSSDVLPVFDASKSRDMSAEFSVSADLSLEGSQVSRPDFPLFNFSCISIATNNFSEENKLGQGGFGPVYKGKLPGGEQIAVKRLSRRSGQGLEEFKNEMMLIAKLQHRNLVRLMGCSIQGEEKLLVYEYMPNKSLDCFLFDPVKQKQLDWTRRFEIIEGIARGLLYLHRDSRLRIIHRDLKTSNILLDENMNPKISDFGLAKIFGGNQNEGNTNRVVGTYGYMAPEYAMEGLFSVKSDVYSFGVLLLEILSGRRNTSFRHSDDSSLIGYAWHLWNEHREIELVDPCIRDSSPKNKAMRCIQIGMLCVQDSAAHRPNMSAVVLMLESEATTLPMPTQPLITSMRRSDDREFYMDGLDVSNDLTVTMVTSVKLTLSIPDGGRQCGTPDPTEPIALLRTLTTSYPSQIGQVFALCFFPGTNSTWYLGIRYNNIKDSTVVWVANRDNPLQNSTGFLKIGDSGNMLLTDSSKKAVWSSNETKAKNPMLQLLNTGNLVLREENITDPTKYVWQSFDYPTDTLLPGMKMGWNLDTGVEKHLTSWTTTGRDPSSGDVSFKIETRGVPEIFLRKDNNITYRSGPWNGERFSGVPEMEPDTDSITFNFSYDKHGVYYSFSIGNPSILSRLVVTWDGQLERLTWVPSSGTWTTFWFAPKDQCDDYRACGPNGVCDSNASPVCTCVRGFKPRNVAAWSLRDGSDGCVRETELDCGSDGFVKVENVKLPETSNVFANRSMSLRECQSLCRRNCSCMGYANIEVSEGGRGCVMWPGQLFDIRKYPAGGQDLYVRLAASDLGGSQSHKTSHVGEAVGITISAAVIILGLVLIFWKRRKLLSTSNVKTAPRGSFHRSRDLLTSEGMFSTNRENSGERSMNDIELPMFDFNTITMATNNFSEENKLGQGGFGIVYRGRLMEGQDIAVKRLSKNSGQGVDEFKNEVKLIVRLQHRNLVRLFGCCVEMDEKLLVYEYMENRSLDSILFDKARKPTLDWKRRFNIICGIARGLLYLHHDSRFRIIHRDLKASNILLDSEMNPKISDFGMARLFASNQTEANTLRVVGTYGYMSPEYAMDGNFSVKSDVFSFGVLVLEIITGKKNRGFYYANDDMNLLGNAWRKWRDGSALELIDSSIGDSYSPSEVLRCIHVGLLCVQERAEDRPTMPSVMLMLSSESALMPQPRNPGFSIGKNPAETDSSSSKQDEWSVNQVTVTLLDAR</sequence>
<feature type="domain" description="Bulb-type lectin" evidence="24">
    <location>
        <begin position="1018"/>
        <end position="1136"/>
    </location>
</feature>
<dbReference type="Pfam" id="PF08276">
    <property type="entry name" value="PAN_2"/>
    <property type="match status" value="2"/>
</dbReference>
<dbReference type="PROSITE" id="PS00107">
    <property type="entry name" value="PROTEIN_KINASE_ATP"/>
    <property type="match status" value="1"/>
</dbReference>
<dbReference type="Gramene" id="C.cajan_35954.t">
    <property type="protein sequence ID" value="C.cajan_35954.t"/>
    <property type="gene ID" value="C.cajan_35954"/>
</dbReference>
<evidence type="ECO:0000256" key="22">
    <source>
        <dbReference type="SAM" id="Phobius"/>
    </source>
</evidence>
<evidence type="ECO:0000256" key="8">
    <source>
        <dbReference type="ARBA" id="ARBA00022729"/>
    </source>
</evidence>
<dbReference type="Gene3D" id="1.10.510.10">
    <property type="entry name" value="Transferase(Phosphotransferase) domain 1"/>
    <property type="match status" value="3"/>
</dbReference>
<organism evidence="26 27">
    <name type="scientific">Cajanus cajan</name>
    <name type="common">Pigeon pea</name>
    <name type="synonym">Cajanus indicus</name>
    <dbReference type="NCBI Taxonomy" id="3821"/>
    <lineage>
        <taxon>Eukaryota</taxon>
        <taxon>Viridiplantae</taxon>
        <taxon>Streptophyta</taxon>
        <taxon>Embryophyta</taxon>
        <taxon>Tracheophyta</taxon>
        <taxon>Spermatophyta</taxon>
        <taxon>Magnoliopsida</taxon>
        <taxon>eudicotyledons</taxon>
        <taxon>Gunneridae</taxon>
        <taxon>Pentapetalae</taxon>
        <taxon>rosids</taxon>
        <taxon>fabids</taxon>
        <taxon>Fabales</taxon>
        <taxon>Fabaceae</taxon>
        <taxon>Papilionoideae</taxon>
        <taxon>50 kb inversion clade</taxon>
        <taxon>NPAAA clade</taxon>
        <taxon>indigoferoid/millettioid clade</taxon>
        <taxon>Phaseoleae</taxon>
        <taxon>Cajanus</taxon>
    </lineage>
</organism>
<keyword evidence="10 20" id="KW-0547">Nucleotide-binding</keyword>
<evidence type="ECO:0000256" key="9">
    <source>
        <dbReference type="ARBA" id="ARBA00022734"/>
    </source>
</evidence>
<protein>
    <recommendedName>
        <fullName evidence="2">non-specific serine/threonine protein kinase</fullName>
        <ecNumber evidence="2">2.7.11.1</ecNumber>
    </recommendedName>
</protein>
<evidence type="ECO:0000256" key="17">
    <source>
        <dbReference type="ARBA" id="ARBA00023180"/>
    </source>
</evidence>
<feature type="transmembrane region" description="Helical" evidence="22">
    <location>
        <begin position="1430"/>
        <end position="1449"/>
    </location>
</feature>
<dbReference type="SMART" id="SM00473">
    <property type="entry name" value="PAN_AP"/>
    <property type="match status" value="2"/>
</dbReference>
<dbReference type="Pfam" id="PF01453">
    <property type="entry name" value="B_lectin"/>
    <property type="match status" value="2"/>
</dbReference>
<feature type="compositionally biased region" description="Polar residues" evidence="21">
    <location>
        <begin position="1807"/>
        <end position="1819"/>
    </location>
</feature>
<dbReference type="GO" id="GO:0005886">
    <property type="term" value="C:plasma membrane"/>
    <property type="evidence" value="ECO:0007669"/>
    <property type="project" value="UniProtKB-SubCell"/>
</dbReference>
<gene>
    <name evidence="26" type="ORF">KK1_038754</name>
</gene>
<keyword evidence="3" id="KW-1003">Cell membrane</keyword>
<dbReference type="InterPro" id="IPR001480">
    <property type="entry name" value="Bulb-type_lectin_dom"/>
</dbReference>
<evidence type="ECO:0000256" key="13">
    <source>
        <dbReference type="ARBA" id="ARBA00022989"/>
    </source>
</evidence>
<dbReference type="InterPro" id="IPR011009">
    <property type="entry name" value="Kinase-like_dom_sf"/>
</dbReference>
<dbReference type="InterPro" id="IPR000719">
    <property type="entry name" value="Prot_kinase_dom"/>
</dbReference>
<keyword evidence="12 20" id="KW-0067">ATP-binding</keyword>
<feature type="domain" description="Apple" evidence="25">
    <location>
        <begin position="511"/>
        <end position="582"/>
    </location>
</feature>
<keyword evidence="7 22" id="KW-0812">Transmembrane</keyword>
<evidence type="ECO:0000256" key="4">
    <source>
        <dbReference type="ARBA" id="ARBA00022527"/>
    </source>
</evidence>
<dbReference type="PROSITE" id="PS50011">
    <property type="entry name" value="PROTEIN_KINASE_DOM"/>
    <property type="match status" value="3"/>
</dbReference>
<dbReference type="GO" id="GO:0030246">
    <property type="term" value="F:carbohydrate binding"/>
    <property type="evidence" value="ECO:0007669"/>
    <property type="project" value="UniProtKB-KW"/>
</dbReference>
<dbReference type="EMBL" id="KQ483871">
    <property type="protein sequence ID" value="KYP39910.1"/>
    <property type="molecule type" value="Genomic_DNA"/>
</dbReference>
<dbReference type="PROSITE" id="PS50948">
    <property type="entry name" value="PAN"/>
    <property type="match status" value="2"/>
</dbReference>
<evidence type="ECO:0000256" key="15">
    <source>
        <dbReference type="ARBA" id="ARBA00023157"/>
    </source>
</evidence>
<keyword evidence="6" id="KW-0808">Transferase</keyword>
<evidence type="ECO:0000313" key="27">
    <source>
        <dbReference type="Proteomes" id="UP000075243"/>
    </source>
</evidence>
<evidence type="ECO:0000256" key="3">
    <source>
        <dbReference type="ARBA" id="ARBA00022475"/>
    </source>
</evidence>
<evidence type="ECO:0000256" key="14">
    <source>
        <dbReference type="ARBA" id="ARBA00023136"/>
    </source>
</evidence>
<keyword evidence="27" id="KW-1185">Reference proteome</keyword>
<dbReference type="GO" id="GO:0005524">
    <property type="term" value="F:ATP binding"/>
    <property type="evidence" value="ECO:0007669"/>
    <property type="project" value="UniProtKB-UniRule"/>
</dbReference>
<feature type="domain" description="Protein kinase" evidence="23">
    <location>
        <begin position="1513"/>
        <end position="1790"/>
    </location>
</feature>
<feature type="domain" description="Protein kinase" evidence="23">
    <location>
        <begin position="1"/>
        <end position="206"/>
    </location>
</feature>
<feature type="domain" description="Apple" evidence="25">
    <location>
        <begin position="1332"/>
        <end position="1412"/>
    </location>
</feature>
<dbReference type="Pfam" id="PF11883">
    <property type="entry name" value="DUF3403"/>
    <property type="match status" value="1"/>
</dbReference>
<dbReference type="FunFam" id="3.30.200.20:FF:000195">
    <property type="entry name" value="G-type lectin S-receptor-like serine/threonine-protein kinase"/>
    <property type="match status" value="1"/>
</dbReference>
<dbReference type="Gene3D" id="3.30.200.20">
    <property type="entry name" value="Phosphorylase Kinase, domain 1"/>
    <property type="match status" value="2"/>
</dbReference>
<dbReference type="CDD" id="cd14066">
    <property type="entry name" value="STKc_IRAK"/>
    <property type="match status" value="2"/>
</dbReference>
<dbReference type="FunFam" id="3.30.200.20:FF:000330">
    <property type="entry name" value="G-type lectin S-receptor-like serine/threonine-protein kinase At4g03230"/>
    <property type="match status" value="1"/>
</dbReference>
<keyword evidence="11 26" id="KW-0418">Kinase</keyword>
<dbReference type="PROSITE" id="PS00108">
    <property type="entry name" value="PROTEIN_KINASE_ST"/>
    <property type="match status" value="3"/>
</dbReference>
<feature type="binding site" evidence="20">
    <location>
        <position position="1541"/>
    </location>
    <ligand>
        <name>ATP</name>
        <dbReference type="ChEBI" id="CHEBI:30616"/>
    </ligand>
</feature>
<evidence type="ECO:0000256" key="10">
    <source>
        <dbReference type="ARBA" id="ARBA00022741"/>
    </source>
</evidence>
<comment type="catalytic activity">
    <reaction evidence="19">
        <text>L-seryl-[protein] + ATP = O-phospho-L-seryl-[protein] + ADP + H(+)</text>
        <dbReference type="Rhea" id="RHEA:17989"/>
        <dbReference type="Rhea" id="RHEA-COMP:9863"/>
        <dbReference type="Rhea" id="RHEA-COMP:11604"/>
        <dbReference type="ChEBI" id="CHEBI:15378"/>
        <dbReference type="ChEBI" id="CHEBI:29999"/>
        <dbReference type="ChEBI" id="CHEBI:30616"/>
        <dbReference type="ChEBI" id="CHEBI:83421"/>
        <dbReference type="ChEBI" id="CHEBI:456216"/>
        <dbReference type="EC" id="2.7.11.1"/>
    </reaction>
</comment>
<accession>A0A151RBC2</accession>
<feature type="transmembrane region" description="Helical" evidence="22">
    <location>
        <begin position="595"/>
        <end position="616"/>
    </location>
</feature>
<dbReference type="Proteomes" id="UP000075243">
    <property type="component" value="Unassembled WGS sequence"/>
</dbReference>
<evidence type="ECO:0000256" key="16">
    <source>
        <dbReference type="ARBA" id="ARBA00023170"/>
    </source>
</evidence>
<dbReference type="InterPro" id="IPR021820">
    <property type="entry name" value="S-locus_recpt_kinase_C"/>
</dbReference>
<keyword evidence="14 22" id="KW-0472">Membrane</keyword>
<dbReference type="GO" id="GO:0004674">
    <property type="term" value="F:protein serine/threonine kinase activity"/>
    <property type="evidence" value="ECO:0007669"/>
    <property type="project" value="UniProtKB-KW"/>
</dbReference>
<evidence type="ECO:0000256" key="2">
    <source>
        <dbReference type="ARBA" id="ARBA00012513"/>
    </source>
</evidence>